<sequence>MQGDRRATLTLAPADDEWRVSLKGGASAADGAAAAADCEIEAQGPLNGQTIEARVVPFEGTDLSVSAQDLAARPAGVKVDLGPQGAIVSTDFQGCGVGADLSGRYARAGAAPKGAAALRPGAAIADLRAAYPDARLEIVEGYPWARFAMRQGGRPTALLTFDGENEELADGRNSIQAIGAVVGWDALKPAVRVTKVEAVKS</sequence>
<gene>
    <name evidence="1" type="ORF">J2800_003304</name>
</gene>
<reference evidence="1 2" key="1">
    <citation type="submission" date="2023-07" db="EMBL/GenBank/DDBJ databases">
        <title>Sorghum-associated microbial communities from plants grown in Nebraska, USA.</title>
        <authorList>
            <person name="Schachtman D."/>
        </authorList>
    </citation>
    <scope>NUCLEOTIDE SEQUENCE [LARGE SCALE GENOMIC DNA]</scope>
    <source>
        <strain evidence="1 2">DS2154</strain>
    </source>
</reference>
<dbReference type="Proteomes" id="UP001262754">
    <property type="component" value="Unassembled WGS sequence"/>
</dbReference>
<dbReference type="RefSeq" id="WP_310033096.1">
    <property type="nucleotide sequence ID" value="NZ_JAVDRL010000009.1"/>
</dbReference>
<organism evidence="1 2">
    <name type="scientific">Caulobacter rhizosphaerae</name>
    <dbReference type="NCBI Taxonomy" id="2010972"/>
    <lineage>
        <taxon>Bacteria</taxon>
        <taxon>Pseudomonadati</taxon>
        <taxon>Pseudomonadota</taxon>
        <taxon>Alphaproteobacteria</taxon>
        <taxon>Caulobacterales</taxon>
        <taxon>Caulobacteraceae</taxon>
        <taxon>Caulobacter</taxon>
    </lineage>
</organism>
<evidence type="ECO:0000313" key="2">
    <source>
        <dbReference type="Proteomes" id="UP001262754"/>
    </source>
</evidence>
<dbReference type="EMBL" id="JAVDRL010000009">
    <property type="protein sequence ID" value="MDR6532546.1"/>
    <property type="molecule type" value="Genomic_DNA"/>
</dbReference>
<comment type="caution">
    <text evidence="1">The sequence shown here is derived from an EMBL/GenBank/DDBJ whole genome shotgun (WGS) entry which is preliminary data.</text>
</comment>
<name>A0ABU1N3P1_9CAUL</name>
<accession>A0ABU1N3P1</accession>
<keyword evidence="2" id="KW-1185">Reference proteome</keyword>
<proteinExistence type="predicted"/>
<protein>
    <submittedName>
        <fullName evidence="1">Uncharacterized protein</fullName>
    </submittedName>
</protein>
<evidence type="ECO:0000313" key="1">
    <source>
        <dbReference type="EMBL" id="MDR6532546.1"/>
    </source>
</evidence>